<dbReference type="RefSeq" id="WP_053777140.1">
    <property type="nucleotide sequence ID" value="NZ_JAADZU010000114.1"/>
</dbReference>
<dbReference type="NCBIfam" id="NF009314">
    <property type="entry name" value="PRK12674.1-2"/>
    <property type="match status" value="1"/>
</dbReference>
<dbReference type="InterPro" id="IPR005133">
    <property type="entry name" value="PhaG_MnhG_YufB"/>
</dbReference>
<dbReference type="EMBL" id="JAADZU010000114">
    <property type="protein sequence ID" value="NDK92332.1"/>
    <property type="molecule type" value="Genomic_DNA"/>
</dbReference>
<feature type="transmembrane region" description="Helical" evidence="2">
    <location>
        <begin position="65"/>
        <end position="87"/>
    </location>
</feature>
<dbReference type="Pfam" id="PF03334">
    <property type="entry name" value="PhaG_MnhG_YufB"/>
    <property type="match status" value="1"/>
</dbReference>
<reference evidence="3 4" key="1">
    <citation type="submission" date="2020-01" db="EMBL/GenBank/DDBJ databases">
        <title>Investigation of new actinobacteria for the biodesulphurisation of diesel fuel.</title>
        <authorList>
            <person name="Athi Narayanan S.M."/>
        </authorList>
    </citation>
    <scope>NUCLEOTIDE SEQUENCE [LARGE SCALE GENOMIC DNA]</scope>
    <source>
        <strain evidence="3 4">213E</strain>
    </source>
</reference>
<dbReference type="PANTHER" id="PTHR34703">
    <property type="entry name" value="ANTIPORTER SUBUNIT MNHG2-RELATED"/>
    <property type="match status" value="1"/>
</dbReference>
<evidence type="ECO:0000256" key="2">
    <source>
        <dbReference type="SAM" id="Phobius"/>
    </source>
</evidence>
<keyword evidence="4" id="KW-1185">Reference proteome</keyword>
<evidence type="ECO:0000313" key="4">
    <source>
        <dbReference type="Proteomes" id="UP000466307"/>
    </source>
</evidence>
<dbReference type="GO" id="GO:0015385">
    <property type="term" value="F:sodium:proton antiporter activity"/>
    <property type="evidence" value="ECO:0007669"/>
    <property type="project" value="TreeGrafter"/>
</dbReference>
<sequence length="112" mass="12030">MSISEILSAVFLLLGALMAFTAAIGIVRFPDTLSRMHAATKPQTLGLLLTLIGAMLSIGGGHVDVGMLVLAGIFALITAPVVAHRLGRLVYQEQRARDGLMDREQMERGDRD</sequence>
<accession>A0A7K3LVQ1</accession>
<organism evidence="3 4">
    <name type="scientific">Gordonia desulfuricans</name>
    <dbReference type="NCBI Taxonomy" id="89051"/>
    <lineage>
        <taxon>Bacteria</taxon>
        <taxon>Bacillati</taxon>
        <taxon>Actinomycetota</taxon>
        <taxon>Actinomycetes</taxon>
        <taxon>Mycobacteriales</taxon>
        <taxon>Gordoniaceae</taxon>
        <taxon>Gordonia</taxon>
    </lineage>
</organism>
<feature type="transmembrane region" description="Helical" evidence="2">
    <location>
        <begin position="6"/>
        <end position="27"/>
    </location>
</feature>
<keyword evidence="2" id="KW-1133">Transmembrane helix</keyword>
<protein>
    <submittedName>
        <fullName evidence="3">Monovalent cation/H(+) antiporter subunit G</fullName>
    </submittedName>
</protein>
<keyword evidence="2" id="KW-0472">Membrane</keyword>
<comment type="similarity">
    <text evidence="1">Belongs to the CPA3 antiporters (TC 2.A.63) subunit G family.</text>
</comment>
<name>A0A7K3LVQ1_9ACTN</name>
<gene>
    <name evidence="3" type="ORF">GYA93_22630</name>
</gene>
<proteinExistence type="inferred from homology"/>
<dbReference type="AlphaFoldDB" id="A0A7K3LVQ1"/>
<keyword evidence="2" id="KW-0812">Transmembrane</keyword>
<evidence type="ECO:0000256" key="1">
    <source>
        <dbReference type="ARBA" id="ARBA00008404"/>
    </source>
</evidence>
<comment type="caution">
    <text evidence="3">The sequence shown here is derived from an EMBL/GenBank/DDBJ whole genome shotgun (WGS) entry which is preliminary data.</text>
</comment>
<dbReference type="Proteomes" id="UP000466307">
    <property type="component" value="Unassembled WGS sequence"/>
</dbReference>
<dbReference type="PANTHER" id="PTHR34703:SF1">
    <property type="entry name" value="ANTIPORTER SUBUNIT MNHG2-RELATED"/>
    <property type="match status" value="1"/>
</dbReference>
<evidence type="ECO:0000313" key="3">
    <source>
        <dbReference type="EMBL" id="NDK92332.1"/>
    </source>
</evidence>
<dbReference type="NCBIfam" id="TIGR01300">
    <property type="entry name" value="CPA3_mnhG_phaG"/>
    <property type="match status" value="1"/>
</dbReference>